<organism evidence="3 4">
    <name type="scientific">Arcanobacterium canis</name>
    <dbReference type="NCBI Taxonomy" id="999183"/>
    <lineage>
        <taxon>Bacteria</taxon>
        <taxon>Bacillati</taxon>
        <taxon>Actinomycetota</taxon>
        <taxon>Actinomycetes</taxon>
        <taxon>Actinomycetales</taxon>
        <taxon>Actinomycetaceae</taxon>
        <taxon>Arcanobacterium</taxon>
    </lineage>
</organism>
<dbReference type="PROSITE" id="PS51257">
    <property type="entry name" value="PROKAR_LIPOPROTEIN"/>
    <property type="match status" value="1"/>
</dbReference>
<keyword evidence="4" id="KW-1185">Reference proteome</keyword>
<dbReference type="Proteomes" id="UP001215216">
    <property type="component" value="Chromosome"/>
</dbReference>
<reference evidence="3 4" key="1">
    <citation type="submission" date="2023-03" db="EMBL/GenBank/DDBJ databases">
        <title>Complete genome of Arcanobacterium canis strain DSM 25104 isolated in 2010 from a canine otitis externa in Germany.</title>
        <authorList>
            <person name="Borowiak M."/>
            <person name="Kreitlow A."/>
            <person name="Malorny B."/>
            <person name="Laemmler C."/>
            <person name="Prenger-Berninghoff E."/>
            <person name="Ploetz M."/>
            <person name="Abdulmawjood A."/>
        </authorList>
    </citation>
    <scope>NUCLEOTIDE SEQUENCE [LARGE SCALE GENOMIC DNA]</scope>
    <source>
        <strain evidence="3 4">DSM 25104</strain>
    </source>
</reference>
<protein>
    <submittedName>
        <fullName evidence="3">Uncharacterized protein</fullName>
    </submittedName>
</protein>
<feature type="chain" id="PRO_5046526797" evidence="2">
    <location>
        <begin position="19"/>
        <end position="449"/>
    </location>
</feature>
<keyword evidence="2" id="KW-0732">Signal</keyword>
<feature type="region of interest" description="Disordered" evidence="1">
    <location>
        <begin position="24"/>
        <end position="46"/>
    </location>
</feature>
<name>A0ABY8G1I2_9ACTO</name>
<evidence type="ECO:0000256" key="1">
    <source>
        <dbReference type="SAM" id="MobiDB-lite"/>
    </source>
</evidence>
<sequence>MKFFAPLAFVTATLAVLAGCSPAVKPAPTPSSTSSSSATVHTRNPYQGGAEEAWSAELADEPEAVTYDPETKTLVVLSSHHSLRRLTGYTVTGKNTALPTWRYYLPTGSTLTALDAGAGSIYLTVGLADAGGKGGENLDDERPESRAARSDLVILSARTGSVNFTWSTDNSLGGDIPQIVGAFGQSLGVVNVGRSSSVVAMLGANGAVQNQQRTYFPPSRTLEPQVSPGLVRLQTNKNGNGEYIQLPSLAYAQGNACWSATDGVVCLAAEGTLDSDASKGVNHAPQVQTTPGDQQSATPKTEESAKVTNHATDGSGVVVVEWNSNGHAVSITPAPSSSAAFSYALAGMNADVTSRELRQALLAHVEKTTQGEPALLNDGHWISKSQWKISGEPVALGAPFVQAGANIADVTNAKTVNKPGTQGIVGAGSAHTMFFQWDGKKLTYLRPLG</sequence>
<evidence type="ECO:0000256" key="2">
    <source>
        <dbReference type="SAM" id="SignalP"/>
    </source>
</evidence>
<gene>
    <name evidence="3" type="ORF">P7079_08205</name>
</gene>
<accession>A0ABY8G1I2</accession>
<dbReference type="RefSeq" id="WP_278012751.1">
    <property type="nucleotide sequence ID" value="NZ_CP121208.1"/>
</dbReference>
<dbReference type="EMBL" id="CP121208">
    <property type="protein sequence ID" value="WFM83356.1"/>
    <property type="molecule type" value="Genomic_DNA"/>
</dbReference>
<evidence type="ECO:0000313" key="3">
    <source>
        <dbReference type="EMBL" id="WFM83356.1"/>
    </source>
</evidence>
<feature type="signal peptide" evidence="2">
    <location>
        <begin position="1"/>
        <end position="18"/>
    </location>
</feature>
<evidence type="ECO:0000313" key="4">
    <source>
        <dbReference type="Proteomes" id="UP001215216"/>
    </source>
</evidence>
<feature type="region of interest" description="Disordered" evidence="1">
    <location>
        <begin position="275"/>
        <end position="312"/>
    </location>
</feature>
<feature type="compositionally biased region" description="Polar residues" evidence="1">
    <location>
        <begin position="285"/>
        <end position="299"/>
    </location>
</feature>
<proteinExistence type="predicted"/>
<feature type="compositionally biased region" description="Low complexity" evidence="1">
    <location>
        <begin position="24"/>
        <end position="40"/>
    </location>
</feature>